<dbReference type="Proteomes" id="UP000689195">
    <property type="component" value="Unassembled WGS sequence"/>
</dbReference>
<evidence type="ECO:0000313" key="6">
    <source>
        <dbReference type="EMBL" id="CAD8209443.1"/>
    </source>
</evidence>
<dbReference type="GO" id="GO:0008270">
    <property type="term" value="F:zinc ion binding"/>
    <property type="evidence" value="ECO:0007669"/>
    <property type="project" value="UniProtKB-KW"/>
</dbReference>
<name>A0A8S1Y7X4_9CILI</name>
<evidence type="ECO:0000256" key="2">
    <source>
        <dbReference type="ARBA" id="ARBA00022771"/>
    </source>
</evidence>
<dbReference type="OrthoDB" id="313562at2759"/>
<dbReference type="PANTHER" id="PTHR15090">
    <property type="entry name" value="SEQUESTOSOME 1-RELATED"/>
    <property type="match status" value="1"/>
</dbReference>
<proteinExistence type="predicted"/>
<dbReference type="PANTHER" id="PTHR15090:SF8">
    <property type="entry name" value="ZZ-TYPE ZINC FINGER-CONTAINING PROTEIN"/>
    <property type="match status" value="1"/>
</dbReference>
<dbReference type="Pfam" id="PF00569">
    <property type="entry name" value="ZZ"/>
    <property type="match status" value="1"/>
</dbReference>
<keyword evidence="1" id="KW-0479">Metal-binding</keyword>
<evidence type="ECO:0000259" key="5">
    <source>
        <dbReference type="PROSITE" id="PS50135"/>
    </source>
</evidence>
<dbReference type="PROSITE" id="PS01357">
    <property type="entry name" value="ZF_ZZ_1"/>
    <property type="match status" value="1"/>
</dbReference>
<dbReference type="CDD" id="cd02340">
    <property type="entry name" value="ZZ_NBR1_like"/>
    <property type="match status" value="1"/>
</dbReference>
<reference evidence="6" key="1">
    <citation type="submission" date="2021-01" db="EMBL/GenBank/DDBJ databases">
        <authorList>
            <consortium name="Genoscope - CEA"/>
            <person name="William W."/>
        </authorList>
    </citation>
    <scope>NUCLEOTIDE SEQUENCE</scope>
</reference>
<evidence type="ECO:0000256" key="4">
    <source>
        <dbReference type="PROSITE-ProRule" id="PRU00228"/>
    </source>
</evidence>
<dbReference type="AlphaFoldDB" id="A0A8S1Y7X4"/>
<feature type="domain" description="ZZ-type" evidence="5">
    <location>
        <begin position="155"/>
        <end position="205"/>
    </location>
</feature>
<keyword evidence="3" id="KW-0862">Zinc</keyword>
<evidence type="ECO:0000313" key="7">
    <source>
        <dbReference type="Proteomes" id="UP000689195"/>
    </source>
</evidence>
<dbReference type="InterPro" id="IPR000270">
    <property type="entry name" value="PB1_dom"/>
</dbReference>
<organism evidence="6 7">
    <name type="scientific">Paramecium pentaurelia</name>
    <dbReference type="NCBI Taxonomy" id="43138"/>
    <lineage>
        <taxon>Eukaryota</taxon>
        <taxon>Sar</taxon>
        <taxon>Alveolata</taxon>
        <taxon>Ciliophora</taxon>
        <taxon>Intramacronucleata</taxon>
        <taxon>Oligohymenophorea</taxon>
        <taxon>Peniculida</taxon>
        <taxon>Parameciidae</taxon>
        <taxon>Paramecium</taxon>
    </lineage>
</organism>
<keyword evidence="2 4" id="KW-0863">Zinc-finger</keyword>
<dbReference type="PROSITE" id="PS50135">
    <property type="entry name" value="ZF_ZZ_2"/>
    <property type="match status" value="1"/>
</dbReference>
<evidence type="ECO:0000256" key="3">
    <source>
        <dbReference type="ARBA" id="ARBA00022833"/>
    </source>
</evidence>
<keyword evidence="7" id="KW-1185">Reference proteome</keyword>
<protein>
    <recommendedName>
        <fullName evidence="5">ZZ-type domain-containing protein</fullName>
    </recommendedName>
</protein>
<comment type="caution">
    <text evidence="6">The sequence shown here is derived from an EMBL/GenBank/DDBJ whole genome shotgun (WGS) entry which is preliminary data.</text>
</comment>
<dbReference type="InterPro" id="IPR052260">
    <property type="entry name" value="Autophagy_Rcpt_SigReg"/>
</dbReference>
<sequence length="317" mass="36976">MQLQVICNKQSWTFKRPLSELNIKKILKRLPLRIDNLPNQFTLQYEDLDGDMIDVTCDSDLQTIRECQLDNKLVTFYVREVQDGGFKKEQQYHKRENRKEHIKQIVNQQVMVLIPEITKQVKLQITTDDVQKDIETLSINKKNQVEVRETNKIVHEKIMCDRCKMFPILGIRYKCPICQDFDFCEKCEDLGTHKHAMLKIRKPEQAPSILVTAIDDKQDLPQENTSRTQIDQMMELSFQMSIGLPNSSMFDLPQQVQEPHLNESTNPIILELCELLGIRPEIAQTLIELFPTQSAKEIMEIVGDDIEYLNSLQKSTI</sequence>
<dbReference type="InterPro" id="IPR000433">
    <property type="entry name" value="Znf_ZZ"/>
</dbReference>
<accession>A0A8S1Y7X4</accession>
<evidence type="ECO:0000256" key="1">
    <source>
        <dbReference type="ARBA" id="ARBA00022723"/>
    </source>
</evidence>
<dbReference type="EMBL" id="CAJJDO010000154">
    <property type="protein sequence ID" value="CAD8209443.1"/>
    <property type="molecule type" value="Genomic_DNA"/>
</dbReference>
<gene>
    <name evidence="6" type="ORF">PPENT_87.1.T1540126</name>
</gene>
<dbReference type="SMART" id="SM00291">
    <property type="entry name" value="ZnF_ZZ"/>
    <property type="match status" value="1"/>
</dbReference>
<dbReference type="Pfam" id="PF00564">
    <property type="entry name" value="PB1"/>
    <property type="match status" value="1"/>
</dbReference>